<keyword evidence="2" id="KW-1185">Reference proteome</keyword>
<dbReference type="PANTHER" id="PTHR38834:SF3">
    <property type="entry name" value="SOLUTE-BINDING PROTEIN FAMILY 3_N-TERMINAL DOMAIN-CONTAINING PROTEIN"/>
    <property type="match status" value="1"/>
</dbReference>
<proteinExistence type="predicted"/>
<name>A0A1S1N8B5_9GAMM</name>
<dbReference type="EMBL" id="MNAN01000010">
    <property type="protein sequence ID" value="OHU97622.1"/>
    <property type="molecule type" value="Genomic_DNA"/>
</dbReference>
<accession>A0A1S1N8B5</accession>
<evidence type="ECO:0000313" key="2">
    <source>
        <dbReference type="Proteomes" id="UP000180253"/>
    </source>
</evidence>
<dbReference type="Proteomes" id="UP000180253">
    <property type="component" value="Unassembled WGS sequence"/>
</dbReference>
<dbReference type="RefSeq" id="WP_070990018.1">
    <property type="nucleotide sequence ID" value="NZ_CBCSHD010000003.1"/>
</dbReference>
<dbReference type="PANTHER" id="PTHR38834">
    <property type="entry name" value="PERIPLASMIC SUBSTRATE BINDING PROTEIN FAMILY 3"/>
    <property type="match status" value="1"/>
</dbReference>
<evidence type="ECO:0000313" key="1">
    <source>
        <dbReference type="EMBL" id="OHU97622.1"/>
    </source>
</evidence>
<dbReference type="AlphaFoldDB" id="A0A1S1N8B5"/>
<sequence length="254" mass="29304">MQQHIHWITICALILCHGLAHSKDSNEQIHIYTEDFPPYQEFLGPGRIGGVATDLVKMLFEHSKLDYKIHVLPWFRTNHVVNHTPNAFIYSLARTHEREKQYHWVAPLCEINVSFYKLRARKDIQINDIEDVRQYVVAVASGQPTEQHLVEIGFSQEDNLVILASHEQGAQMLNKARVDLLYGADLFVKNVQMALGRGGEWERVYVSPHLSKRMYLAANINSDESLISKLQKSHNMLKNKLNTEARCEQAIRNH</sequence>
<protein>
    <submittedName>
        <fullName evidence="1">Uncharacterized protein</fullName>
    </submittedName>
</protein>
<reference evidence="1 2" key="1">
    <citation type="submission" date="2016-10" db="EMBL/GenBank/DDBJ databases">
        <title>Pseudoalteromonas amylolytica sp. nov., isolated from the surface seawater.</title>
        <authorList>
            <person name="Wu Y.-H."/>
            <person name="Cheng H."/>
            <person name="Jin X.-B."/>
            <person name="Wang C.-S."/>
            <person name="Xu X.-W."/>
        </authorList>
    </citation>
    <scope>NUCLEOTIDE SEQUENCE [LARGE SCALE GENOMIC DNA]</scope>
    <source>
        <strain evidence="1 2">JCM 12483</strain>
    </source>
</reference>
<gene>
    <name evidence="1" type="ORF">BIW53_01635</name>
</gene>
<dbReference type="Gene3D" id="3.40.190.10">
    <property type="entry name" value="Periplasmic binding protein-like II"/>
    <property type="match status" value="2"/>
</dbReference>
<dbReference type="STRING" id="327939.BIW53_01635"/>
<dbReference type="SUPFAM" id="SSF53850">
    <property type="entry name" value="Periplasmic binding protein-like II"/>
    <property type="match status" value="1"/>
</dbReference>
<organism evidence="1 2">
    <name type="scientific">Pseudoalteromonas byunsanensis</name>
    <dbReference type="NCBI Taxonomy" id="327939"/>
    <lineage>
        <taxon>Bacteria</taxon>
        <taxon>Pseudomonadati</taxon>
        <taxon>Pseudomonadota</taxon>
        <taxon>Gammaproteobacteria</taxon>
        <taxon>Alteromonadales</taxon>
        <taxon>Pseudoalteromonadaceae</taxon>
        <taxon>Pseudoalteromonas</taxon>
    </lineage>
</organism>
<comment type="caution">
    <text evidence="1">The sequence shown here is derived from an EMBL/GenBank/DDBJ whole genome shotgun (WGS) entry which is preliminary data.</text>
</comment>
<dbReference type="OrthoDB" id="8587856at2"/>